<keyword evidence="8" id="KW-0677">Repeat</keyword>
<dbReference type="EC" id="2.5.1.9" evidence="4 9"/>
<reference evidence="12 13" key="1">
    <citation type="submission" date="2011-05" db="EMBL/GenBank/DDBJ databases">
        <title>Complete sequence of Desulfotomaculum carboxydivorans CO-1-SRB.</title>
        <authorList>
            <consortium name="US DOE Joint Genome Institute"/>
            <person name="Lucas S."/>
            <person name="Han J."/>
            <person name="Lapidus A."/>
            <person name="Cheng J.-F."/>
            <person name="Goodwin L."/>
            <person name="Pitluck S."/>
            <person name="Peters L."/>
            <person name="Mikhailova N."/>
            <person name="Lu M."/>
            <person name="Han C."/>
            <person name="Tapia R."/>
            <person name="Land M."/>
            <person name="Hauser L."/>
            <person name="Kyrpides N."/>
            <person name="Ivanova N."/>
            <person name="Pagani I."/>
            <person name="Stams A."/>
            <person name="Plugge C."/>
            <person name="Muyzer G."/>
            <person name="Kuever J."/>
            <person name="Parshina S."/>
            <person name="Ivanova A."/>
            <person name="Nazina T."/>
            <person name="Woyke T."/>
        </authorList>
    </citation>
    <scope>NUCLEOTIDE SEQUENCE [LARGE SCALE GENOMIC DNA]</scope>
    <source>
        <strain evidence="13">DSM 14880 / VKM B-2319 / CO-1-SRB</strain>
    </source>
</reference>
<dbReference type="InterPro" id="IPR001783">
    <property type="entry name" value="Lumazine-bd"/>
</dbReference>
<dbReference type="NCBIfam" id="NF009566">
    <property type="entry name" value="PRK13020.1"/>
    <property type="match status" value="1"/>
</dbReference>
<comment type="pathway">
    <text evidence="3">Cofactor biosynthesis; riboflavin biosynthesis; riboflavin from 2-hydroxy-3-oxobutyl phosphate and 5-amino-6-(D-ribitylamino)uracil: step 2/2.</text>
</comment>
<feature type="domain" description="Lumazine-binding" evidence="11">
    <location>
        <begin position="1"/>
        <end position="62"/>
    </location>
</feature>
<dbReference type="InterPro" id="IPR026017">
    <property type="entry name" value="Lumazine-bd_dom"/>
</dbReference>
<dbReference type="NCBIfam" id="TIGR00187">
    <property type="entry name" value="ribE"/>
    <property type="match status" value="1"/>
</dbReference>
<keyword evidence="7 12" id="KW-0808">Transferase</keyword>
<evidence type="ECO:0000256" key="5">
    <source>
        <dbReference type="ARBA" id="ARBA00013950"/>
    </source>
</evidence>
<comment type="function">
    <text evidence="2">Catalyzes the dismutation of two molecules of 6,7-dimethyl-8-ribityllumazine, resulting in the formation of riboflavin and 5-amino-6-(D-ribitylamino)uracil.</text>
</comment>
<feature type="repeat" description="Lumazine-binding" evidence="10">
    <location>
        <begin position="63"/>
        <end position="159"/>
    </location>
</feature>
<protein>
    <recommendedName>
        <fullName evidence="5 9">Riboflavin synthase</fullName>
        <ecNumber evidence="4 9">2.5.1.9</ecNumber>
    </recommendedName>
</protein>
<keyword evidence="6" id="KW-0686">Riboflavin biosynthesis</keyword>
<evidence type="ECO:0000256" key="3">
    <source>
        <dbReference type="ARBA" id="ARBA00004887"/>
    </source>
</evidence>
<dbReference type="FunFam" id="2.40.30.20:FF:000004">
    <property type="entry name" value="Riboflavin synthase, alpha subunit"/>
    <property type="match status" value="1"/>
</dbReference>
<evidence type="ECO:0000313" key="12">
    <source>
        <dbReference type="EMBL" id="AEF93935.1"/>
    </source>
</evidence>
<evidence type="ECO:0000256" key="2">
    <source>
        <dbReference type="ARBA" id="ARBA00002803"/>
    </source>
</evidence>
<evidence type="ECO:0000256" key="6">
    <source>
        <dbReference type="ARBA" id="ARBA00022619"/>
    </source>
</evidence>
<dbReference type="InterPro" id="IPR017938">
    <property type="entry name" value="Riboflavin_synthase-like_b-brl"/>
</dbReference>
<evidence type="ECO:0000259" key="11">
    <source>
        <dbReference type="PROSITE" id="PS51177"/>
    </source>
</evidence>
<sequence>MKVGDSIAVNGVCLTVTTFGDGAFTADVMAETLAKTNLRELRPGSKVNLERALRLGDRLGGHLVSGHVDGVGTIVALERQDIATLVTIEAPPQVMKYIIKKGSVAIDGTSLTVVDFDQNKFQVSLIPHTAHATVLGGKKIGETVNLEADILGKYIERLMQGRQEQPVTNKISLEFLASNGFL</sequence>
<dbReference type="Pfam" id="PF00677">
    <property type="entry name" value="Lum_binding"/>
    <property type="match status" value="2"/>
</dbReference>
<name>F6B331_DESCC</name>
<dbReference type="HOGENOM" id="CLU_034388_2_0_9"/>
<dbReference type="Gene3D" id="2.40.30.20">
    <property type="match status" value="2"/>
</dbReference>
<dbReference type="EMBL" id="CP002736">
    <property type="protein sequence ID" value="AEF93935.1"/>
    <property type="molecule type" value="Genomic_DNA"/>
</dbReference>
<keyword evidence="13" id="KW-1185">Reference proteome</keyword>
<dbReference type="KEGG" id="dca:Desca_1065"/>
<dbReference type="PANTHER" id="PTHR21098:SF12">
    <property type="entry name" value="RIBOFLAVIN SYNTHASE"/>
    <property type="match status" value="1"/>
</dbReference>
<dbReference type="Proteomes" id="UP000009226">
    <property type="component" value="Chromosome"/>
</dbReference>
<organism evidence="12 13">
    <name type="scientific">Desulfotomaculum nigrificans (strain DSM 14880 / VKM B-2319 / CO-1-SRB)</name>
    <name type="common">Desulfotomaculum carboxydivorans</name>
    <dbReference type="NCBI Taxonomy" id="868595"/>
    <lineage>
        <taxon>Bacteria</taxon>
        <taxon>Bacillati</taxon>
        <taxon>Bacillota</taxon>
        <taxon>Clostridia</taxon>
        <taxon>Eubacteriales</taxon>
        <taxon>Desulfotomaculaceae</taxon>
        <taxon>Desulfotomaculum</taxon>
    </lineage>
</organism>
<gene>
    <name evidence="12" type="ordered locus">Desca_1065</name>
</gene>
<dbReference type="AlphaFoldDB" id="F6B331"/>
<dbReference type="PIRSF" id="PIRSF000498">
    <property type="entry name" value="Riboflavin_syn_A"/>
    <property type="match status" value="1"/>
</dbReference>
<dbReference type="GO" id="GO:0009231">
    <property type="term" value="P:riboflavin biosynthetic process"/>
    <property type="evidence" value="ECO:0007669"/>
    <property type="project" value="UniProtKB-KW"/>
</dbReference>
<evidence type="ECO:0000256" key="7">
    <source>
        <dbReference type="ARBA" id="ARBA00022679"/>
    </source>
</evidence>
<comment type="catalytic activity">
    <reaction evidence="1">
        <text>2 6,7-dimethyl-8-(1-D-ribityl)lumazine + H(+) = 5-amino-6-(D-ribitylamino)uracil + riboflavin</text>
        <dbReference type="Rhea" id="RHEA:20772"/>
        <dbReference type="ChEBI" id="CHEBI:15378"/>
        <dbReference type="ChEBI" id="CHEBI:15934"/>
        <dbReference type="ChEBI" id="CHEBI:57986"/>
        <dbReference type="ChEBI" id="CHEBI:58201"/>
        <dbReference type="EC" id="2.5.1.9"/>
    </reaction>
</comment>
<dbReference type="NCBIfam" id="NF006767">
    <property type="entry name" value="PRK09289.1"/>
    <property type="match status" value="1"/>
</dbReference>
<dbReference type="STRING" id="868595.Desca_1065"/>
<evidence type="ECO:0000256" key="10">
    <source>
        <dbReference type="PROSITE-ProRule" id="PRU00524"/>
    </source>
</evidence>
<dbReference type="PROSITE" id="PS51177">
    <property type="entry name" value="LUMAZINE_BIND"/>
    <property type="match status" value="2"/>
</dbReference>
<dbReference type="GO" id="GO:0004746">
    <property type="term" value="F:riboflavin synthase activity"/>
    <property type="evidence" value="ECO:0007669"/>
    <property type="project" value="UniProtKB-UniRule"/>
</dbReference>
<proteinExistence type="predicted"/>
<dbReference type="eggNOG" id="COG0307">
    <property type="taxonomic scope" value="Bacteria"/>
</dbReference>
<dbReference type="PANTHER" id="PTHR21098">
    <property type="entry name" value="RIBOFLAVIN SYNTHASE ALPHA CHAIN"/>
    <property type="match status" value="1"/>
</dbReference>
<evidence type="ECO:0000313" key="13">
    <source>
        <dbReference type="Proteomes" id="UP000009226"/>
    </source>
</evidence>
<accession>F6B331</accession>
<feature type="repeat" description="Lumazine-binding" evidence="10">
    <location>
        <begin position="1"/>
        <end position="62"/>
    </location>
</feature>
<dbReference type="SUPFAM" id="SSF63380">
    <property type="entry name" value="Riboflavin synthase domain-like"/>
    <property type="match status" value="2"/>
</dbReference>
<evidence type="ECO:0000256" key="8">
    <source>
        <dbReference type="ARBA" id="ARBA00022737"/>
    </source>
</evidence>
<evidence type="ECO:0000256" key="1">
    <source>
        <dbReference type="ARBA" id="ARBA00000968"/>
    </source>
</evidence>
<dbReference type="CDD" id="cd00402">
    <property type="entry name" value="Riboflavin_synthase_like"/>
    <property type="match status" value="1"/>
</dbReference>
<evidence type="ECO:0000256" key="9">
    <source>
        <dbReference type="NCBIfam" id="TIGR00187"/>
    </source>
</evidence>
<evidence type="ECO:0000256" key="4">
    <source>
        <dbReference type="ARBA" id="ARBA00012827"/>
    </source>
</evidence>
<dbReference type="InterPro" id="IPR023366">
    <property type="entry name" value="ATP_synth_asu-like_sf"/>
</dbReference>
<feature type="domain" description="Lumazine-binding" evidence="11">
    <location>
        <begin position="63"/>
        <end position="159"/>
    </location>
</feature>